<feature type="compositionally biased region" description="Basic and acidic residues" evidence="4">
    <location>
        <begin position="146"/>
        <end position="156"/>
    </location>
</feature>
<accession>A0A3P9PJ63</accession>
<organism evidence="5 6">
    <name type="scientific">Poecilia reticulata</name>
    <name type="common">Guppy</name>
    <name type="synonym">Acanthophacelus reticulatus</name>
    <dbReference type="NCBI Taxonomy" id="8081"/>
    <lineage>
        <taxon>Eukaryota</taxon>
        <taxon>Metazoa</taxon>
        <taxon>Chordata</taxon>
        <taxon>Craniata</taxon>
        <taxon>Vertebrata</taxon>
        <taxon>Euteleostomi</taxon>
        <taxon>Actinopterygii</taxon>
        <taxon>Neopterygii</taxon>
        <taxon>Teleostei</taxon>
        <taxon>Neoteleostei</taxon>
        <taxon>Acanthomorphata</taxon>
        <taxon>Ovalentaria</taxon>
        <taxon>Atherinomorphae</taxon>
        <taxon>Cyprinodontiformes</taxon>
        <taxon>Poeciliidae</taxon>
        <taxon>Poeciliinae</taxon>
        <taxon>Poecilia</taxon>
    </lineage>
</organism>
<dbReference type="SUPFAM" id="SSF52540">
    <property type="entry name" value="P-loop containing nucleoside triphosphate hydrolases"/>
    <property type="match status" value="1"/>
</dbReference>
<dbReference type="PANTHER" id="PTHR47978">
    <property type="match status" value="1"/>
</dbReference>
<dbReference type="SMART" id="SM00175">
    <property type="entry name" value="RAB"/>
    <property type="match status" value="1"/>
</dbReference>
<dbReference type="InterPro" id="IPR027417">
    <property type="entry name" value="P-loop_NTPase"/>
</dbReference>
<name>A0A3P9PJ63_POERE</name>
<dbReference type="Ensembl" id="ENSPRET00000022138.1">
    <property type="protein sequence ID" value="ENSPREP00000021907.1"/>
    <property type="gene ID" value="ENSPREG00000014761.1"/>
</dbReference>
<dbReference type="GO" id="GO:0005525">
    <property type="term" value="F:GTP binding"/>
    <property type="evidence" value="ECO:0007669"/>
    <property type="project" value="UniProtKB-KW"/>
</dbReference>
<evidence type="ECO:0000313" key="6">
    <source>
        <dbReference type="Proteomes" id="UP000242638"/>
    </source>
</evidence>
<sequence>MADHIGCIPELDQKKYDAREQVKIICLGDSAVGKSKLMERFLLDEFRPQQLSTYALTLYKHTANVGNKTVTVADLKVTQRSFSFAKKQGLPFYFVSAADGTNVVKMFREMINRAVDYKQNPSDFMDEVLEELENFALEEKEENSEDELKAESPEFA</sequence>
<evidence type="ECO:0000256" key="2">
    <source>
        <dbReference type="ARBA" id="ARBA00022741"/>
    </source>
</evidence>
<evidence type="ECO:0000256" key="3">
    <source>
        <dbReference type="ARBA" id="ARBA00023134"/>
    </source>
</evidence>
<reference evidence="6" key="1">
    <citation type="submission" date="2013-11" db="EMBL/GenBank/DDBJ databases">
        <title>The genomic landscape of the Guanapo guppy.</title>
        <authorList>
            <person name="Kuenstner A."/>
            <person name="Dreyer C."/>
        </authorList>
    </citation>
    <scope>NUCLEOTIDE SEQUENCE</scope>
    <source>
        <strain evidence="6">Guanapo</strain>
    </source>
</reference>
<reference evidence="5" key="3">
    <citation type="submission" date="2025-09" db="UniProtKB">
        <authorList>
            <consortium name="Ensembl"/>
        </authorList>
    </citation>
    <scope>IDENTIFICATION</scope>
    <source>
        <strain evidence="5">Guanapo</strain>
    </source>
</reference>
<proteinExistence type="inferred from homology"/>
<dbReference type="Bgee" id="ENSPREG00000014761">
    <property type="expression patterns" value="Expressed in head and 1 other cell type or tissue"/>
</dbReference>
<evidence type="ECO:0000256" key="4">
    <source>
        <dbReference type="SAM" id="MobiDB-lite"/>
    </source>
</evidence>
<protein>
    <submittedName>
        <fullName evidence="5">RAB, member of RAS oncogene family-like 2</fullName>
    </submittedName>
</protein>
<dbReference type="Gene3D" id="3.40.50.300">
    <property type="entry name" value="P-loop containing nucleotide triphosphate hydrolases"/>
    <property type="match status" value="2"/>
</dbReference>
<keyword evidence="3" id="KW-0342">GTP-binding</keyword>
<comment type="similarity">
    <text evidence="1">Belongs to the small GTPase superfamily. Rab family.</text>
</comment>
<evidence type="ECO:0000256" key="1">
    <source>
        <dbReference type="ARBA" id="ARBA00006270"/>
    </source>
</evidence>
<dbReference type="GeneTree" id="ENSGT00940000156551"/>
<keyword evidence="6" id="KW-1185">Reference proteome</keyword>
<dbReference type="AlphaFoldDB" id="A0A3P9PJ63"/>
<feature type="region of interest" description="Disordered" evidence="4">
    <location>
        <begin position="137"/>
        <end position="156"/>
    </location>
</feature>
<reference evidence="5" key="2">
    <citation type="submission" date="2025-08" db="UniProtKB">
        <authorList>
            <consortium name="Ensembl"/>
        </authorList>
    </citation>
    <scope>IDENTIFICATION</scope>
    <source>
        <strain evidence="5">Guanapo</strain>
    </source>
</reference>
<dbReference type="Proteomes" id="UP000242638">
    <property type="component" value="Unassembled WGS sequence"/>
</dbReference>
<dbReference type="Pfam" id="PF08477">
    <property type="entry name" value="Roc"/>
    <property type="match status" value="1"/>
</dbReference>
<evidence type="ECO:0000313" key="5">
    <source>
        <dbReference type="Ensembl" id="ENSPREP00000021907.1"/>
    </source>
</evidence>
<keyword evidence="2" id="KW-0547">Nucleotide-binding</keyword>